<feature type="region of interest" description="Disordered" evidence="1">
    <location>
        <begin position="32"/>
        <end position="108"/>
    </location>
</feature>
<dbReference type="RefSeq" id="XP_038982316.1">
    <property type="nucleotide sequence ID" value="XM_039126388.1"/>
</dbReference>
<dbReference type="RefSeq" id="XP_038982315.1">
    <property type="nucleotide sequence ID" value="XM_039126387.1"/>
</dbReference>
<evidence type="ECO:0000313" key="6">
    <source>
        <dbReference type="RefSeq" id="XP_038982316.1"/>
    </source>
</evidence>
<feature type="compositionally biased region" description="Polar residues" evidence="1">
    <location>
        <begin position="40"/>
        <end position="53"/>
    </location>
</feature>
<evidence type="ECO:0000313" key="5">
    <source>
        <dbReference type="RefSeq" id="XP_038982315.1"/>
    </source>
</evidence>
<protein>
    <submittedName>
        <fullName evidence="3 4">Uncharacterized protein LOC103717103</fullName>
    </submittedName>
</protein>
<dbReference type="GeneID" id="103717103"/>
<dbReference type="KEGG" id="pda:103717103"/>
<dbReference type="RefSeq" id="XP_017700683.2">
    <property type="nucleotide sequence ID" value="XM_017845194.3"/>
</dbReference>
<dbReference type="PANTHER" id="PTHR47512:SF3">
    <property type="entry name" value="CHALCONE-FLAVONONE ISOMERASE FAMILY PROTEIN"/>
    <property type="match status" value="1"/>
</dbReference>
<feature type="compositionally biased region" description="Acidic residues" evidence="1">
    <location>
        <begin position="81"/>
        <end position="108"/>
    </location>
</feature>
<dbReference type="RefSeq" id="XP_008803588.2">
    <property type="nucleotide sequence ID" value="XM_008805366.4"/>
</dbReference>
<evidence type="ECO:0000313" key="4">
    <source>
        <dbReference type="RefSeq" id="XP_017700683.2"/>
    </source>
</evidence>
<accession>A0A8B7MW62</accession>
<proteinExistence type="predicted"/>
<evidence type="ECO:0000313" key="3">
    <source>
        <dbReference type="RefSeq" id="XP_008803588.2"/>
    </source>
</evidence>
<name>A0A8B7MW62_PHODC</name>
<organism evidence="2 4">
    <name type="scientific">Phoenix dactylifera</name>
    <name type="common">Date palm</name>
    <dbReference type="NCBI Taxonomy" id="42345"/>
    <lineage>
        <taxon>Eukaryota</taxon>
        <taxon>Viridiplantae</taxon>
        <taxon>Streptophyta</taxon>
        <taxon>Embryophyta</taxon>
        <taxon>Tracheophyta</taxon>
        <taxon>Spermatophyta</taxon>
        <taxon>Magnoliopsida</taxon>
        <taxon>Liliopsida</taxon>
        <taxon>Arecaceae</taxon>
        <taxon>Coryphoideae</taxon>
        <taxon>Phoeniceae</taxon>
        <taxon>Phoenix</taxon>
    </lineage>
</organism>
<reference evidence="2" key="1">
    <citation type="journal article" date="2019" name="Nat. Commun.">
        <title>Genome-wide association mapping of date palm fruit traits.</title>
        <authorList>
            <person name="Hazzouri K.M."/>
            <person name="Gros-Balthazard M."/>
            <person name="Flowers J.M."/>
            <person name="Copetti D."/>
            <person name="Lemansour A."/>
            <person name="Lebrun M."/>
            <person name="Masmoudi K."/>
            <person name="Ferrand S."/>
            <person name="Dhar M.I."/>
            <person name="Fresquez Z.A."/>
            <person name="Rosas U."/>
            <person name="Zhang J."/>
            <person name="Talag J."/>
            <person name="Lee S."/>
            <person name="Kudrna D."/>
            <person name="Powell R.F."/>
            <person name="Leitch I.J."/>
            <person name="Krueger R.R."/>
            <person name="Wing R.A."/>
            <person name="Amiri K.M.A."/>
            <person name="Purugganan M.D."/>
        </authorList>
    </citation>
    <scope>NUCLEOTIDE SEQUENCE [LARGE SCALE GENOMIC DNA]</scope>
    <source>
        <strain evidence="2">cv. Khalas</strain>
    </source>
</reference>
<sequence>MPYAIRDATIPQQEESLDLQECLISRALLFDDSPGKSEISDASTMSSSLTCRGSESSSNPEKSPEDDDISSIRSLQVGASIEEDDGEDIVEDEEETYDEEAEEDVVDEEDGEVFNNLCEGLSKMSVQEVVRLPEFTGKHTRFIYNSDDEIEGQEAEVGAGEGCFAECFGTEGASCT</sequence>
<dbReference type="PANTHER" id="PTHR47512">
    <property type="entry name" value="EXPRESSED PROTEIN"/>
    <property type="match status" value="1"/>
</dbReference>
<dbReference type="Proteomes" id="UP000228380">
    <property type="component" value="Chromosome 5"/>
</dbReference>
<dbReference type="AlphaFoldDB" id="A0A8B7MW62"/>
<evidence type="ECO:0000313" key="2">
    <source>
        <dbReference type="Proteomes" id="UP000228380"/>
    </source>
</evidence>
<reference evidence="3 4" key="2">
    <citation type="submission" date="2025-04" db="UniProtKB">
        <authorList>
            <consortium name="RefSeq"/>
        </authorList>
    </citation>
    <scope>IDENTIFICATION</scope>
    <source>
        <tissue evidence="3 4">Young leaves</tissue>
    </source>
</reference>
<gene>
    <name evidence="3 4 5 6" type="primary">LOC103717103</name>
</gene>
<dbReference type="OrthoDB" id="162989at2759"/>
<keyword evidence="2" id="KW-1185">Reference proteome</keyword>
<evidence type="ECO:0000256" key="1">
    <source>
        <dbReference type="SAM" id="MobiDB-lite"/>
    </source>
</evidence>